<gene>
    <name evidence="1" type="ORF">IEE83_05855</name>
</gene>
<evidence type="ECO:0000313" key="2">
    <source>
        <dbReference type="Proteomes" id="UP000634134"/>
    </source>
</evidence>
<dbReference type="InterPro" id="IPR046508">
    <property type="entry name" value="DUF6686"/>
</dbReference>
<reference evidence="2" key="1">
    <citation type="submission" date="2023-07" db="EMBL/GenBank/DDBJ databases">
        <title>Dyadobacter sp. nov 'subterranea' isolated from contaminted grondwater.</title>
        <authorList>
            <person name="Szabo I."/>
            <person name="Al-Omari J."/>
            <person name="Szerdahelyi S.G."/>
            <person name="Rado J."/>
        </authorList>
    </citation>
    <scope>NUCLEOTIDE SEQUENCE [LARGE SCALE GENOMIC DNA]</scope>
    <source>
        <strain evidence="2">UP-52</strain>
    </source>
</reference>
<sequence>MDRQTIYVTPKMSHHTKTLSERPNGYVGYCDCCARYNVSFNNSLFIFSNIEFAGFKKLLTERIGLNPFFTTHGKEVIAQTPMKNYYLVFSEAEIQQLLDMMIEASLIVETNQILMQTDCRSEDDN</sequence>
<keyword evidence="2" id="KW-1185">Reference proteome</keyword>
<dbReference type="EMBL" id="JACYGY010000001">
    <property type="protein sequence ID" value="MBE9461400.1"/>
    <property type="molecule type" value="Genomic_DNA"/>
</dbReference>
<evidence type="ECO:0000313" key="1">
    <source>
        <dbReference type="EMBL" id="MBE9461400.1"/>
    </source>
</evidence>
<dbReference type="Proteomes" id="UP000634134">
    <property type="component" value="Unassembled WGS sequence"/>
</dbReference>
<dbReference type="RefSeq" id="WP_194119667.1">
    <property type="nucleotide sequence ID" value="NZ_JACYGY010000001.1"/>
</dbReference>
<comment type="caution">
    <text evidence="1">The sequence shown here is derived from an EMBL/GenBank/DDBJ whole genome shotgun (WGS) entry which is preliminary data.</text>
</comment>
<protein>
    <submittedName>
        <fullName evidence="1">Uncharacterized protein</fullName>
    </submittedName>
</protein>
<accession>A0ABR9W7F3</accession>
<name>A0ABR9W7F3_9BACT</name>
<dbReference type="Pfam" id="PF20391">
    <property type="entry name" value="DUF6686"/>
    <property type="match status" value="1"/>
</dbReference>
<organism evidence="1 2">
    <name type="scientific">Dyadobacter subterraneus</name>
    <dbReference type="NCBI Taxonomy" id="2773304"/>
    <lineage>
        <taxon>Bacteria</taxon>
        <taxon>Pseudomonadati</taxon>
        <taxon>Bacteroidota</taxon>
        <taxon>Cytophagia</taxon>
        <taxon>Cytophagales</taxon>
        <taxon>Spirosomataceae</taxon>
        <taxon>Dyadobacter</taxon>
    </lineage>
</organism>
<proteinExistence type="predicted"/>